<name>A0A2U3ADH5_9BACL</name>
<dbReference type="Proteomes" id="UP000294641">
    <property type="component" value="Unassembled WGS sequence"/>
</dbReference>
<feature type="transmembrane region" description="Helical" evidence="1">
    <location>
        <begin position="87"/>
        <end position="104"/>
    </location>
</feature>
<comment type="caution">
    <text evidence="2">The sequence shown here is derived from an EMBL/GenBank/DDBJ whole genome shotgun (WGS) entry which is preliminary data.</text>
</comment>
<evidence type="ECO:0000256" key="1">
    <source>
        <dbReference type="SAM" id="Phobius"/>
    </source>
</evidence>
<reference evidence="2 4" key="1">
    <citation type="submission" date="2018-06" db="EMBL/GenBank/DDBJ databases">
        <authorList>
            <consortium name="Pathogen Informatics"/>
            <person name="Doyle S."/>
        </authorList>
    </citation>
    <scope>NUCLEOTIDE SEQUENCE [LARGE SCALE GENOMIC DNA]</scope>
    <source>
        <strain evidence="2 4">NCTC10597</strain>
    </source>
</reference>
<evidence type="ECO:0000313" key="5">
    <source>
        <dbReference type="Proteomes" id="UP000294641"/>
    </source>
</evidence>
<evidence type="ECO:0000313" key="2">
    <source>
        <dbReference type="EMBL" id="STX09587.1"/>
    </source>
</evidence>
<feature type="transmembrane region" description="Helical" evidence="1">
    <location>
        <begin position="34"/>
        <end position="52"/>
    </location>
</feature>
<protein>
    <submittedName>
        <fullName evidence="2">Uncharacterized protein</fullName>
    </submittedName>
</protein>
<keyword evidence="5" id="KW-1185">Reference proteome</keyword>
<dbReference type="RefSeq" id="WP_109349460.1">
    <property type="nucleotide sequence ID" value="NZ_BJUE01000027.1"/>
</dbReference>
<dbReference type="EMBL" id="UGNP01000001">
    <property type="protein sequence ID" value="STX09587.1"/>
    <property type="molecule type" value="Genomic_DNA"/>
</dbReference>
<keyword evidence="1" id="KW-0812">Transmembrane</keyword>
<keyword evidence="1" id="KW-1133">Transmembrane helix</keyword>
<evidence type="ECO:0000313" key="3">
    <source>
        <dbReference type="EMBL" id="TDR39051.1"/>
    </source>
</evidence>
<accession>A0A2U3ADH5</accession>
<dbReference type="AlphaFoldDB" id="A0A2U3ADH5"/>
<dbReference type="Proteomes" id="UP000254330">
    <property type="component" value="Unassembled WGS sequence"/>
</dbReference>
<proteinExistence type="predicted"/>
<feature type="transmembrane region" description="Helical" evidence="1">
    <location>
        <begin position="58"/>
        <end position="75"/>
    </location>
</feature>
<sequence length="105" mass="12075">MNETIFQLSIVYVLVVGIIFMFDGALRNKIVIRIIKTVFIVMIVLTVVALFLNPEHSFLVFLRTVLMLCLALFLLKYDEGMTSTKQLVIWGVTWFLIANIAFFVI</sequence>
<gene>
    <name evidence="3" type="ORF">DFR61_11347</name>
    <name evidence="2" type="ORF">NCTC10597_01274</name>
</gene>
<reference evidence="3 5" key="2">
    <citation type="submission" date="2019-03" db="EMBL/GenBank/DDBJ databases">
        <title>Genomic Encyclopedia of Type Strains, Phase IV (KMG-IV): sequencing the most valuable type-strain genomes for metagenomic binning, comparative biology and taxonomic classification.</title>
        <authorList>
            <person name="Goeker M."/>
        </authorList>
    </citation>
    <scope>NUCLEOTIDE SEQUENCE [LARGE SCALE GENOMIC DNA]</scope>
    <source>
        <strain evidence="3 5">DSM 20580</strain>
    </source>
</reference>
<dbReference type="EMBL" id="SNZG01000013">
    <property type="protein sequence ID" value="TDR39051.1"/>
    <property type="molecule type" value="Genomic_DNA"/>
</dbReference>
<feature type="transmembrane region" description="Helical" evidence="1">
    <location>
        <begin position="6"/>
        <end position="22"/>
    </location>
</feature>
<keyword evidence="1" id="KW-0472">Membrane</keyword>
<evidence type="ECO:0000313" key="4">
    <source>
        <dbReference type="Proteomes" id="UP000254330"/>
    </source>
</evidence>
<organism evidence="2 4">
    <name type="scientific">Kurthia zopfii</name>
    <dbReference type="NCBI Taxonomy" id="1650"/>
    <lineage>
        <taxon>Bacteria</taxon>
        <taxon>Bacillati</taxon>
        <taxon>Bacillota</taxon>
        <taxon>Bacilli</taxon>
        <taxon>Bacillales</taxon>
        <taxon>Caryophanaceae</taxon>
        <taxon>Kurthia</taxon>
    </lineage>
</organism>